<gene>
    <name evidence="4" type="primary">cheV-2</name>
    <name evidence="4" type="ordered locus">SVI_1548</name>
</gene>
<dbReference type="PIRSF" id="PIRSF002867">
    <property type="entry name" value="CheV"/>
    <property type="match status" value="1"/>
</dbReference>
<protein>
    <submittedName>
        <fullName evidence="4">Chemotaxis protein CheV</fullName>
    </submittedName>
</protein>
<dbReference type="AlphaFoldDB" id="D4ZIM0"/>
<dbReference type="eggNOG" id="COG0784">
    <property type="taxonomic scope" value="Bacteria"/>
</dbReference>
<dbReference type="Pfam" id="PF00072">
    <property type="entry name" value="Response_reg"/>
    <property type="match status" value="1"/>
</dbReference>
<evidence type="ECO:0000259" key="3">
    <source>
        <dbReference type="PROSITE" id="PS50851"/>
    </source>
</evidence>
<evidence type="ECO:0000313" key="4">
    <source>
        <dbReference type="EMBL" id="BAJ01519.1"/>
    </source>
</evidence>
<dbReference type="InterPro" id="IPR011006">
    <property type="entry name" value="CheY-like_superfamily"/>
</dbReference>
<dbReference type="SMART" id="SM00448">
    <property type="entry name" value="REC"/>
    <property type="match status" value="1"/>
</dbReference>
<keyword evidence="1" id="KW-0597">Phosphoprotein</keyword>
<name>D4ZIM0_SHEVD</name>
<dbReference type="Pfam" id="PF01584">
    <property type="entry name" value="CheW"/>
    <property type="match status" value="1"/>
</dbReference>
<accession>D4ZIM0</accession>
<dbReference type="CDD" id="cd19924">
    <property type="entry name" value="REC_CheV-like"/>
    <property type="match status" value="1"/>
</dbReference>
<dbReference type="InterPro" id="IPR036061">
    <property type="entry name" value="CheW-like_dom_sf"/>
</dbReference>
<dbReference type="SMART" id="SM00260">
    <property type="entry name" value="CheW"/>
    <property type="match status" value="1"/>
</dbReference>
<dbReference type="SUPFAM" id="SSF52172">
    <property type="entry name" value="CheY-like"/>
    <property type="match status" value="1"/>
</dbReference>
<dbReference type="PANTHER" id="PTHR47233:SF2">
    <property type="entry name" value="CHEMOTAXIS SIGNAL TRANSDUCTION SYSTEM RESPONSE REGULATOR CHEV"/>
    <property type="match status" value="1"/>
</dbReference>
<evidence type="ECO:0000313" key="5">
    <source>
        <dbReference type="Proteomes" id="UP000002350"/>
    </source>
</evidence>
<keyword evidence="5" id="KW-1185">Reference proteome</keyword>
<dbReference type="Gene3D" id="2.30.30.40">
    <property type="entry name" value="SH3 Domains"/>
    <property type="match status" value="1"/>
</dbReference>
<organism evidence="4 5">
    <name type="scientific">Shewanella violacea (strain JCM 10179 / CIP 106290 / LMG 19151 / DSS12)</name>
    <dbReference type="NCBI Taxonomy" id="637905"/>
    <lineage>
        <taxon>Bacteria</taxon>
        <taxon>Pseudomonadati</taxon>
        <taxon>Pseudomonadota</taxon>
        <taxon>Gammaproteobacteria</taxon>
        <taxon>Alteromonadales</taxon>
        <taxon>Shewanellaceae</taxon>
        <taxon>Shewanella</taxon>
    </lineage>
</organism>
<dbReference type="GO" id="GO:0006935">
    <property type="term" value="P:chemotaxis"/>
    <property type="evidence" value="ECO:0007669"/>
    <property type="project" value="InterPro"/>
</dbReference>
<dbReference type="PANTHER" id="PTHR47233">
    <property type="entry name" value="CHEMOTAXIS PROTEIN CHEV"/>
    <property type="match status" value="1"/>
</dbReference>
<dbReference type="eggNOG" id="COG0835">
    <property type="taxonomic scope" value="Bacteria"/>
</dbReference>
<dbReference type="SUPFAM" id="SSF50341">
    <property type="entry name" value="CheW-like"/>
    <property type="match status" value="1"/>
</dbReference>
<dbReference type="Gene3D" id="2.40.50.180">
    <property type="entry name" value="CheA-289, Domain 4"/>
    <property type="match status" value="1"/>
</dbReference>
<feature type="domain" description="Response regulatory" evidence="2">
    <location>
        <begin position="173"/>
        <end position="294"/>
    </location>
</feature>
<dbReference type="PROSITE" id="PS50110">
    <property type="entry name" value="RESPONSE_REGULATORY"/>
    <property type="match status" value="1"/>
</dbReference>
<dbReference type="GO" id="GO:0000160">
    <property type="term" value="P:phosphorelay signal transduction system"/>
    <property type="evidence" value="ECO:0007669"/>
    <property type="project" value="InterPro"/>
</dbReference>
<dbReference type="InterPro" id="IPR002545">
    <property type="entry name" value="CheW-lke_dom"/>
</dbReference>
<sequence>MLMKSKASQSQGLLLFRLSQTQLFALGTLKIRELVPYTPLSAIPHSHPTIMGAATIRGNTIPVIDMASAVGYAPITQEELSKSYIIITDCQRMVIGFLVRGIDKIIECNWRDIESPPNNLGKNAYLTGVTKFDNQLVQLLDVELLLSKVFPASPETTRAILTDVQREKLKPLNILLVDDSHVARKQLSDALDSINIPYQVTSDGRDALAIMEQAANDGKPIQLLVSDIEMPGLDGYELAFEVKNTPALAQAYIILHTSLSSEISVSQAHQVGANEALTKFDAHELISAMLRGAEQQNANV</sequence>
<dbReference type="InterPro" id="IPR024181">
    <property type="entry name" value="Chemotax_regulator_CheV"/>
</dbReference>
<proteinExistence type="predicted"/>
<dbReference type="InterPro" id="IPR001789">
    <property type="entry name" value="Sig_transdc_resp-reg_receiver"/>
</dbReference>
<dbReference type="Gene3D" id="3.40.50.2300">
    <property type="match status" value="1"/>
</dbReference>
<feature type="domain" description="CheW-like" evidence="3">
    <location>
        <begin position="10"/>
        <end position="151"/>
    </location>
</feature>
<dbReference type="STRING" id="637905.SVI_1548"/>
<reference evidence="5" key="1">
    <citation type="journal article" date="2010" name="Mol. Biosyst.">
        <title>Complete genome sequence and comparative analysis of Shewanella violacea, a psychrophilic and piezophilic bacterium from deep sea floor sediments.</title>
        <authorList>
            <person name="Aono E."/>
            <person name="Baba T."/>
            <person name="Ara T."/>
            <person name="Nishi T."/>
            <person name="Nakamichi T."/>
            <person name="Inamoto E."/>
            <person name="Toyonaga H."/>
            <person name="Hasegawa M."/>
            <person name="Takai Y."/>
            <person name="Okumura Y."/>
            <person name="Baba M."/>
            <person name="Tomita M."/>
            <person name="Kato C."/>
            <person name="Oshima T."/>
            <person name="Nakasone K."/>
            <person name="Mori H."/>
        </authorList>
    </citation>
    <scope>NUCLEOTIDE SEQUENCE [LARGE SCALE GENOMIC DNA]</scope>
    <source>
        <strain evidence="5">JCM 10179 / CIP 106290 / LMG 19151 / DSS12</strain>
    </source>
</reference>
<dbReference type="HOGENOM" id="CLU_048995_0_0_6"/>
<feature type="modified residue" description="4-aspartylphosphate" evidence="1">
    <location>
        <position position="227"/>
    </location>
</feature>
<dbReference type="KEGG" id="svo:SVI_1548"/>
<dbReference type="EMBL" id="AP011177">
    <property type="protein sequence ID" value="BAJ01519.1"/>
    <property type="molecule type" value="Genomic_DNA"/>
</dbReference>
<evidence type="ECO:0000259" key="2">
    <source>
        <dbReference type="PROSITE" id="PS50110"/>
    </source>
</evidence>
<dbReference type="PROSITE" id="PS50851">
    <property type="entry name" value="CHEW"/>
    <property type="match status" value="1"/>
</dbReference>
<evidence type="ECO:0000256" key="1">
    <source>
        <dbReference type="PROSITE-ProRule" id="PRU00169"/>
    </source>
</evidence>
<dbReference type="Proteomes" id="UP000002350">
    <property type="component" value="Chromosome"/>
</dbReference>